<gene>
    <name evidence="8" type="ORF">SCHCODRAFT_104127</name>
</gene>
<dbReference type="eggNOG" id="KOG0273">
    <property type="taxonomic scope" value="Eukaryota"/>
</dbReference>
<feature type="compositionally biased region" description="Basic and acidic residues" evidence="6">
    <location>
        <begin position="156"/>
        <end position="165"/>
    </location>
</feature>
<dbReference type="PROSITE" id="PS50896">
    <property type="entry name" value="LISH"/>
    <property type="match status" value="1"/>
</dbReference>
<dbReference type="Proteomes" id="UP000007431">
    <property type="component" value="Unassembled WGS sequence"/>
</dbReference>
<dbReference type="InterPro" id="IPR006594">
    <property type="entry name" value="LisH"/>
</dbReference>
<sequence length="611" mass="67056">MGSANRPISITSDEINALIYAYLQDSGLSHTAFCLRTESKLDESPCFSTHIPRGELIELLSKALLYIEVEHHWKRTPETRSCKNTFRLLERHVCAPSSRKQKLAAEEAKKLEKPAPMDVDIPQPPRAPLPTKEVLKQPDTTNNKRKAETPSEGSVDEAKRQKKDNVASLTASPPVAESAEDSESRSHGGGNASFEAASPENVSSASAITNIMANFAEKIRSETQMGPVDDVTDKRVAVLLSGHTAEVFVCAFNPQDRNIVASGSKDGHINIWRLNDPPADGFSTPPPPPIRFNAESIIPDKDLTSMSWSPDGKLLAVGSYDRVFRILTVEGKLYFQHSLHKGAIFVVRYSPNGKYILTASLDGTAGLWNPANKSLVRQYQAHTDVCWITDELFASCGADARANILSVNQREPLKTLSGHRTEINQIKANRDGTKLATCSDDRTARVWDISRIRASSPAGEDFPGLGSTDMRSVVLEGHEKGVSTITWQPALVDGCPELVATSSFDGTARLWVARTGRSYAVFRDNKRAVYAISFRPDGKFLATGSGDGFVHIYNVKSKKRVWSWYSGPVKQGIFEIEWQVLGTKINRMALALENKAVAVIDISKVPAMQAV</sequence>
<dbReference type="GO" id="GO:0000118">
    <property type="term" value="C:histone deacetylase complex"/>
    <property type="evidence" value="ECO:0007669"/>
    <property type="project" value="TreeGrafter"/>
</dbReference>
<reference evidence="8 9" key="1">
    <citation type="journal article" date="2010" name="Nat. Biotechnol.">
        <title>Genome sequence of the model mushroom Schizophyllum commune.</title>
        <authorList>
            <person name="Ohm R.A."/>
            <person name="de Jong J.F."/>
            <person name="Lugones L.G."/>
            <person name="Aerts A."/>
            <person name="Kothe E."/>
            <person name="Stajich J.E."/>
            <person name="de Vries R.P."/>
            <person name="Record E."/>
            <person name="Levasseur A."/>
            <person name="Baker S.E."/>
            <person name="Bartholomew K.A."/>
            <person name="Coutinho P.M."/>
            <person name="Erdmann S."/>
            <person name="Fowler T.J."/>
            <person name="Gathman A.C."/>
            <person name="Lombard V."/>
            <person name="Henrissat B."/>
            <person name="Knabe N."/>
            <person name="Kuees U."/>
            <person name="Lilly W.W."/>
            <person name="Lindquist E."/>
            <person name="Lucas S."/>
            <person name="Magnuson J.K."/>
            <person name="Piumi F."/>
            <person name="Raudaskoski M."/>
            <person name="Salamov A."/>
            <person name="Schmutz J."/>
            <person name="Schwarze F.W.M.R."/>
            <person name="vanKuyk P.A."/>
            <person name="Horton J.S."/>
            <person name="Grigoriev I.V."/>
            <person name="Woesten H.A.B."/>
        </authorList>
    </citation>
    <scope>NUCLEOTIDE SEQUENCE [LARGE SCALE GENOMIC DNA]</scope>
    <source>
        <strain evidence="9">H4-8 / FGSC 9210</strain>
    </source>
</reference>
<feature type="region of interest" description="Disordered" evidence="6">
    <location>
        <begin position="98"/>
        <end position="202"/>
    </location>
</feature>
<dbReference type="PROSITE" id="PS50294">
    <property type="entry name" value="WD_REPEATS_REGION"/>
    <property type="match status" value="5"/>
</dbReference>
<dbReference type="InterPro" id="IPR015943">
    <property type="entry name" value="WD40/YVTN_repeat-like_dom_sf"/>
</dbReference>
<dbReference type="InterPro" id="IPR045183">
    <property type="entry name" value="Ebi-like"/>
</dbReference>
<evidence type="ECO:0000256" key="6">
    <source>
        <dbReference type="SAM" id="MobiDB-lite"/>
    </source>
</evidence>
<dbReference type="PANTHER" id="PTHR22846">
    <property type="entry name" value="WD40 REPEAT PROTEIN"/>
    <property type="match status" value="1"/>
</dbReference>
<feature type="compositionally biased region" description="Basic and acidic residues" evidence="6">
    <location>
        <begin position="103"/>
        <end position="115"/>
    </location>
</feature>
<dbReference type="InterPro" id="IPR036322">
    <property type="entry name" value="WD40_repeat_dom_sf"/>
</dbReference>
<dbReference type="SMART" id="SM00320">
    <property type="entry name" value="WD40"/>
    <property type="match status" value="7"/>
</dbReference>
<feature type="repeat" description="WD" evidence="5">
    <location>
        <begin position="337"/>
        <end position="378"/>
    </location>
</feature>
<keyword evidence="9" id="KW-1185">Reference proteome</keyword>
<feature type="repeat" description="WD" evidence="5">
    <location>
        <begin position="475"/>
        <end position="521"/>
    </location>
</feature>
<evidence type="ECO:0000256" key="1">
    <source>
        <dbReference type="ARBA" id="ARBA00004123"/>
    </source>
</evidence>
<evidence type="ECO:0000313" key="9">
    <source>
        <dbReference type="Proteomes" id="UP000007431"/>
    </source>
</evidence>
<evidence type="ECO:0000256" key="2">
    <source>
        <dbReference type="ARBA" id="ARBA00022574"/>
    </source>
</evidence>
<dbReference type="SMART" id="SM00667">
    <property type="entry name" value="LisH"/>
    <property type="match status" value="1"/>
</dbReference>
<dbReference type="InParanoid" id="D8PR75"/>
<feature type="non-terminal residue" evidence="8">
    <location>
        <position position="611"/>
    </location>
</feature>
<dbReference type="InterPro" id="IPR020472">
    <property type="entry name" value="WD40_PAC1"/>
</dbReference>
<dbReference type="CDD" id="cd00200">
    <property type="entry name" value="WD40"/>
    <property type="match status" value="1"/>
</dbReference>
<dbReference type="InterPro" id="IPR024977">
    <property type="entry name" value="Apc4-like_WD40_dom"/>
</dbReference>
<dbReference type="GO" id="GO:0003714">
    <property type="term" value="F:transcription corepressor activity"/>
    <property type="evidence" value="ECO:0007669"/>
    <property type="project" value="InterPro"/>
</dbReference>
<dbReference type="InterPro" id="IPR001680">
    <property type="entry name" value="WD40_rpt"/>
</dbReference>
<evidence type="ECO:0000256" key="3">
    <source>
        <dbReference type="ARBA" id="ARBA00022737"/>
    </source>
</evidence>
<dbReference type="Pfam" id="PF12894">
    <property type="entry name" value="ANAPC4_WD40"/>
    <property type="match status" value="1"/>
</dbReference>
<dbReference type="Gene3D" id="1.20.960.30">
    <property type="match status" value="1"/>
</dbReference>
<dbReference type="PROSITE" id="PS00678">
    <property type="entry name" value="WD_REPEATS_1"/>
    <property type="match status" value="1"/>
</dbReference>
<comment type="subcellular location">
    <subcellularLocation>
        <location evidence="1">Nucleus</location>
    </subcellularLocation>
</comment>
<name>D8PR75_SCHCM</name>
<dbReference type="PROSITE" id="PS50082">
    <property type="entry name" value="WD_REPEATS_2"/>
    <property type="match status" value="5"/>
</dbReference>
<dbReference type="EMBL" id="GL377302">
    <property type="protein sequence ID" value="EFJ02475.1"/>
    <property type="molecule type" value="Genomic_DNA"/>
</dbReference>
<dbReference type="FunCoup" id="D8PR75">
    <property type="interactions" value="156"/>
</dbReference>
<keyword evidence="3" id="KW-0677">Repeat</keyword>
<evidence type="ECO:0000256" key="5">
    <source>
        <dbReference type="PROSITE-ProRule" id="PRU00221"/>
    </source>
</evidence>
<feature type="repeat" description="WD" evidence="5">
    <location>
        <begin position="240"/>
        <end position="275"/>
    </location>
</feature>
<feature type="repeat" description="WD" evidence="5">
    <location>
        <begin position="416"/>
        <end position="450"/>
    </location>
</feature>
<dbReference type="OMA" id="KWNKCGN"/>
<keyword evidence="2 5" id="KW-0853">WD repeat</keyword>
<evidence type="ECO:0000259" key="7">
    <source>
        <dbReference type="Pfam" id="PF12894"/>
    </source>
</evidence>
<dbReference type="Pfam" id="PF08513">
    <property type="entry name" value="LisH"/>
    <property type="match status" value="1"/>
</dbReference>
<accession>D8PR75</accession>
<dbReference type="AlphaFoldDB" id="D8PR75"/>
<organism evidence="9">
    <name type="scientific">Schizophyllum commune (strain H4-8 / FGSC 9210)</name>
    <name type="common">Split gill fungus</name>
    <dbReference type="NCBI Taxonomy" id="578458"/>
    <lineage>
        <taxon>Eukaryota</taxon>
        <taxon>Fungi</taxon>
        <taxon>Dikarya</taxon>
        <taxon>Basidiomycota</taxon>
        <taxon>Agaricomycotina</taxon>
        <taxon>Agaricomycetes</taxon>
        <taxon>Agaricomycetidae</taxon>
        <taxon>Agaricales</taxon>
        <taxon>Schizophyllaceae</taxon>
        <taxon>Schizophyllum</taxon>
    </lineage>
</organism>
<dbReference type="InterPro" id="IPR019775">
    <property type="entry name" value="WD40_repeat_CS"/>
</dbReference>
<evidence type="ECO:0000313" key="8">
    <source>
        <dbReference type="EMBL" id="EFJ02475.1"/>
    </source>
</evidence>
<evidence type="ECO:0000256" key="4">
    <source>
        <dbReference type="ARBA" id="ARBA00023242"/>
    </source>
</evidence>
<dbReference type="PRINTS" id="PR00320">
    <property type="entry name" value="GPROTEINBRPT"/>
</dbReference>
<dbReference type="HOGENOM" id="CLU_007609_1_1_1"/>
<dbReference type="Pfam" id="PF00400">
    <property type="entry name" value="WD40"/>
    <property type="match status" value="4"/>
</dbReference>
<feature type="domain" description="Anaphase-promoting complex subunit 4-like WD40" evidence="7">
    <location>
        <begin position="509"/>
        <end position="579"/>
    </location>
</feature>
<protein>
    <recommendedName>
        <fullName evidence="7">Anaphase-promoting complex subunit 4-like WD40 domain-containing protein</fullName>
    </recommendedName>
</protein>
<dbReference type="PANTHER" id="PTHR22846:SF2">
    <property type="entry name" value="F-BOX-LIKE_WD REPEAT-CONTAINING PROTEIN EBI"/>
    <property type="match status" value="1"/>
</dbReference>
<dbReference type="STRING" id="578458.D8PR75"/>
<feature type="repeat" description="WD" evidence="5">
    <location>
        <begin position="522"/>
        <end position="563"/>
    </location>
</feature>
<dbReference type="Gene3D" id="2.130.10.10">
    <property type="entry name" value="YVTN repeat-like/Quinoprotein amine dehydrogenase"/>
    <property type="match status" value="1"/>
</dbReference>
<proteinExistence type="predicted"/>
<dbReference type="SUPFAM" id="SSF50978">
    <property type="entry name" value="WD40 repeat-like"/>
    <property type="match status" value="1"/>
</dbReference>
<dbReference type="GO" id="GO:0006357">
    <property type="term" value="P:regulation of transcription by RNA polymerase II"/>
    <property type="evidence" value="ECO:0007669"/>
    <property type="project" value="TreeGrafter"/>
</dbReference>
<keyword evidence="4" id="KW-0539">Nucleus</keyword>
<dbReference type="VEuPathDB" id="FungiDB:SCHCODRAFT_02611016"/>